<proteinExistence type="predicted"/>
<reference evidence="4" key="1">
    <citation type="submission" date="2021-09" db="EMBL/GenBank/DDBJ databases">
        <authorList>
            <person name="Martin H S."/>
        </authorList>
    </citation>
    <scope>NUCLEOTIDE SEQUENCE</scope>
</reference>
<name>A0A8J2W8T3_9NEOP</name>
<dbReference type="AlphaFoldDB" id="A0A8J2W8T3"/>
<dbReference type="OrthoDB" id="6782675at2759"/>
<evidence type="ECO:0000259" key="2">
    <source>
        <dbReference type="PROSITE" id="PS50878"/>
    </source>
</evidence>
<sequence length="739" mass="85015">MCMGRVCLSSENFFENTKSDGYIQHVEQLLLHFQRLGCNMSIKLHYLHSDLDYFPENLGDLSQEQGERFQQDIRAMENSRATQSPVTVVNLSKQTLDKQTVEILKKGLNFAPAPSKLPFEDIICNVEECLHKNHVTKEESEAIRQDVSYVLRRSKLPQQNISRQESVALKHLRNNEDLTVLRADKGNATVVMDTSDYDSKITEILADNSVYKKVNKDPTSKVLTETKLLINKYSSKLNLDIKSLVPSCSKPPKLYGLPKIHKQDVPLRPIVSQIDSPTYKLAKFLSKILSPLRGHTKSFVKDSYQFVNDIKHLKLTDNDIMVSFDVQSLFTNLPVLDCIEIVRGKLKDNKMPIEYAELLKHCLTSGYLMWKDEFYIQVDGVAIGSPVSPVVADIFMEDFEVRALSSPTIRPLIYKRYVDDTFTILNKNKTSAFLNHLNSINNKIQFTIELEANNSLAFLDILVIRNPDNTLGHTVYRKPTHTDRYLNGKSHHHPVQLATVGKSLLQRAQHLCDADHLEAELQHVRRALTINSLPVPRQHRKNQMKPPTVERQPAILPYVKGVTDRIGNILKKVSIKTIYKPHKKVSQFLRPIKSNIPLQQAGVYKLDCDCGLSYIGQTKRSIGTRVREHISDVRNRRASKSAVCEHALDKPGHYIRFDKPQILAREDRYIPRLIRKAIEIKKHPNFNREDGWNLSNTWDPLLKNIKSHVRDHTTGPRDTVSAFCRHPERYERQLRNRWR</sequence>
<protein>
    <submittedName>
        <fullName evidence="4">(African queen) hypothetical protein</fullName>
    </submittedName>
</protein>
<comment type="caution">
    <text evidence="4">The sequence shown here is derived from an EMBL/GenBank/DDBJ whole genome shotgun (WGS) entry which is preliminary data.</text>
</comment>
<dbReference type="PANTHER" id="PTHR21301">
    <property type="entry name" value="REVERSE TRANSCRIPTASE"/>
    <property type="match status" value="1"/>
</dbReference>
<feature type="domain" description="GIY-YIG" evidence="1">
    <location>
        <begin position="599"/>
        <end position="680"/>
    </location>
</feature>
<dbReference type="InterPro" id="IPR058912">
    <property type="entry name" value="HTH_animal"/>
</dbReference>
<feature type="domain" description="ALOG" evidence="3">
    <location>
        <begin position="729"/>
        <end position="739"/>
    </location>
</feature>
<dbReference type="PROSITE" id="PS50878">
    <property type="entry name" value="RT_POL"/>
    <property type="match status" value="1"/>
</dbReference>
<dbReference type="Pfam" id="PF00078">
    <property type="entry name" value="RVT_1"/>
    <property type="match status" value="1"/>
</dbReference>
<evidence type="ECO:0000259" key="3">
    <source>
        <dbReference type="PROSITE" id="PS51697"/>
    </source>
</evidence>
<feature type="domain" description="Reverse transcriptase" evidence="2">
    <location>
        <begin position="238"/>
        <end position="475"/>
    </location>
</feature>
<dbReference type="CDD" id="cd00304">
    <property type="entry name" value="RT_like"/>
    <property type="match status" value="1"/>
</dbReference>
<dbReference type="PROSITE" id="PS50164">
    <property type="entry name" value="GIY_YIG"/>
    <property type="match status" value="1"/>
</dbReference>
<evidence type="ECO:0000313" key="4">
    <source>
        <dbReference type="EMBL" id="CAG9574835.1"/>
    </source>
</evidence>
<dbReference type="InterPro" id="IPR000477">
    <property type="entry name" value="RT_dom"/>
</dbReference>
<dbReference type="Proteomes" id="UP000789524">
    <property type="component" value="Unassembled WGS sequence"/>
</dbReference>
<accession>A0A8J2W8T3</accession>
<keyword evidence="5" id="KW-1185">Reference proteome</keyword>
<dbReference type="PANTHER" id="PTHR21301:SF11">
    <property type="entry name" value="GIY-YIG DOMAIN-CONTAINING PROTEIN"/>
    <property type="match status" value="1"/>
</dbReference>
<dbReference type="InterPro" id="IPR006936">
    <property type="entry name" value="ALOG_dom"/>
</dbReference>
<dbReference type="EMBL" id="CAKASE010000073">
    <property type="protein sequence ID" value="CAG9574835.1"/>
    <property type="molecule type" value="Genomic_DNA"/>
</dbReference>
<dbReference type="InterPro" id="IPR000305">
    <property type="entry name" value="GIY-YIG_endonuc"/>
</dbReference>
<dbReference type="CDD" id="cd10442">
    <property type="entry name" value="GIY-YIG_PLEs"/>
    <property type="match status" value="1"/>
</dbReference>
<gene>
    <name evidence="4" type="ORF">DCHRY22_LOCUS11037</name>
</gene>
<organism evidence="4 5">
    <name type="scientific">Danaus chrysippus</name>
    <name type="common">African queen</name>
    <dbReference type="NCBI Taxonomy" id="151541"/>
    <lineage>
        <taxon>Eukaryota</taxon>
        <taxon>Metazoa</taxon>
        <taxon>Ecdysozoa</taxon>
        <taxon>Arthropoda</taxon>
        <taxon>Hexapoda</taxon>
        <taxon>Insecta</taxon>
        <taxon>Pterygota</taxon>
        <taxon>Neoptera</taxon>
        <taxon>Endopterygota</taxon>
        <taxon>Lepidoptera</taxon>
        <taxon>Glossata</taxon>
        <taxon>Ditrysia</taxon>
        <taxon>Papilionoidea</taxon>
        <taxon>Nymphalidae</taxon>
        <taxon>Danainae</taxon>
        <taxon>Danaini</taxon>
        <taxon>Danaina</taxon>
        <taxon>Danaus</taxon>
        <taxon>Anosia</taxon>
    </lineage>
</organism>
<dbReference type="PROSITE" id="PS51697">
    <property type="entry name" value="ALOG"/>
    <property type="match status" value="1"/>
</dbReference>
<dbReference type="Pfam" id="PF26215">
    <property type="entry name" value="HTH_animal"/>
    <property type="match status" value="1"/>
</dbReference>
<evidence type="ECO:0000259" key="1">
    <source>
        <dbReference type="PROSITE" id="PS50164"/>
    </source>
</evidence>
<evidence type="ECO:0000313" key="5">
    <source>
        <dbReference type="Proteomes" id="UP000789524"/>
    </source>
</evidence>